<gene>
    <name evidence="2" type="ORF">L196_03446</name>
</gene>
<evidence type="ECO:0000313" key="2">
    <source>
        <dbReference type="EMBL" id="EPD13556.1"/>
    </source>
</evidence>
<keyword evidence="3" id="KW-1185">Reference proteome</keyword>
<dbReference type="InterPro" id="IPR046603">
    <property type="entry name" value="DUF6662"/>
</dbReference>
<reference evidence="2 3" key="1">
    <citation type="journal article" date="2013" name="Genome Announc.">
        <title>Genome Sequence of the Pyrene- and Fluoranthene-Degrading Bacterium Cycloclasticus sp. Strain PY97M.</title>
        <authorList>
            <person name="Cui Z."/>
            <person name="Xu G."/>
            <person name="Li Q."/>
            <person name="Gao W."/>
            <person name="Zheng L."/>
        </authorList>
    </citation>
    <scope>NUCLEOTIDE SEQUENCE [LARGE SCALE GENOMIC DNA]</scope>
    <source>
        <strain evidence="2 3">PY97M</strain>
    </source>
</reference>
<evidence type="ECO:0000256" key="1">
    <source>
        <dbReference type="SAM" id="SignalP"/>
    </source>
</evidence>
<dbReference type="AlphaFoldDB" id="A0AB33Z3N5"/>
<comment type="caution">
    <text evidence="2">The sequence shown here is derived from an EMBL/GenBank/DDBJ whole genome shotgun (WGS) entry which is preliminary data.</text>
</comment>
<sequence length="307" mass="34790">MKKLYAVSLLTLASGASVAGENQWLYAKGTDTRPQGSYEFKLSDTIKVGKNSGDYVAHDIRPEIEYGITDKLTVSAELVFFDHNYSLNNSDNDPMFSTQGGAGKRFDKFQFAGYEAALKYNILSPYKDVMGLSVGLAFEHRDAYRLDGADIDQDSLTTTFYFQKDFLDDTLIFVVNPKVELERRKSPDVLEEEISLELMAAVSYRFMPKWTVGLEYRSQSDYLSVQENGEFEEGVQRSSFDLTDFRLGDRYQSGQYIGPTLHYATQRWWATGGVLFQFQGGGGFSEDGKNFDEHEKYHAGVSFGYEF</sequence>
<dbReference type="EMBL" id="ASHL01000002">
    <property type="protein sequence ID" value="EPD13556.1"/>
    <property type="molecule type" value="Genomic_DNA"/>
</dbReference>
<feature type="chain" id="PRO_5044323965" description="Outer membrane scaffolding protein for murein synthesis, MipA/OmpV family" evidence="1">
    <location>
        <begin position="20"/>
        <end position="307"/>
    </location>
</feature>
<dbReference type="Proteomes" id="UP000015462">
    <property type="component" value="Unassembled WGS sequence"/>
</dbReference>
<name>A0AB33Z3N5_9GAMM</name>
<evidence type="ECO:0008006" key="4">
    <source>
        <dbReference type="Google" id="ProtNLM"/>
    </source>
</evidence>
<protein>
    <recommendedName>
        <fullName evidence="4">Outer membrane scaffolding protein for murein synthesis, MipA/OmpV family</fullName>
    </recommendedName>
</protein>
<dbReference type="RefSeq" id="WP_015006414.1">
    <property type="nucleotide sequence ID" value="NZ_JBLWZB010000008.1"/>
</dbReference>
<feature type="signal peptide" evidence="1">
    <location>
        <begin position="1"/>
        <end position="19"/>
    </location>
</feature>
<organism evidence="2 3">
    <name type="scientific">Cycloclasticus pugetii</name>
    <dbReference type="NCBI Taxonomy" id="34068"/>
    <lineage>
        <taxon>Bacteria</taxon>
        <taxon>Pseudomonadati</taxon>
        <taxon>Pseudomonadota</taxon>
        <taxon>Gammaproteobacteria</taxon>
        <taxon>Thiotrichales</taxon>
        <taxon>Piscirickettsiaceae</taxon>
        <taxon>Cycloclasticus</taxon>
    </lineage>
</organism>
<dbReference type="Pfam" id="PF20367">
    <property type="entry name" value="DUF6662"/>
    <property type="match status" value="1"/>
</dbReference>
<evidence type="ECO:0000313" key="3">
    <source>
        <dbReference type="Proteomes" id="UP000015462"/>
    </source>
</evidence>
<keyword evidence="1" id="KW-0732">Signal</keyword>
<proteinExistence type="predicted"/>
<accession>A0AB33Z3N5</accession>